<proteinExistence type="predicted"/>
<dbReference type="Proteomes" id="UP000178344">
    <property type="component" value="Unassembled WGS sequence"/>
</dbReference>
<gene>
    <name evidence="1" type="ORF">A2671_00970</name>
</gene>
<dbReference type="InterPro" id="IPR011989">
    <property type="entry name" value="ARM-like"/>
</dbReference>
<dbReference type="SUPFAM" id="SSF48371">
    <property type="entry name" value="ARM repeat"/>
    <property type="match status" value="1"/>
</dbReference>
<protein>
    <submittedName>
        <fullName evidence="1">Uncharacterized protein</fullName>
    </submittedName>
</protein>
<sequence length="168" mass="18829">MIADDEPNVYLVRECKNADELVRWSKSKNPFVRAAVAGNRNTPLVTREFYLASDEHPGVRASVAANELTSDEAHFTLSKDPSWAVRVCQAGNPGTPPEILSAFVPHRFDKKPPPECFVVVNHPRLPPDALERLTHTPNDKDWKKIRAVARKRLGFKDEDQNENGSTSC</sequence>
<organism evidence="1 2">
    <name type="scientific">Candidatus Kaiserbacteria bacterium RIFCSPHIGHO2_01_FULL_49_13</name>
    <dbReference type="NCBI Taxonomy" id="1798477"/>
    <lineage>
        <taxon>Bacteria</taxon>
        <taxon>Candidatus Kaiseribacteriota</taxon>
    </lineage>
</organism>
<name>A0A1F6CEW8_9BACT</name>
<accession>A0A1F6CEW8</accession>
<evidence type="ECO:0000313" key="2">
    <source>
        <dbReference type="Proteomes" id="UP000178344"/>
    </source>
</evidence>
<comment type="caution">
    <text evidence="1">The sequence shown here is derived from an EMBL/GenBank/DDBJ whole genome shotgun (WGS) entry which is preliminary data.</text>
</comment>
<evidence type="ECO:0000313" key="1">
    <source>
        <dbReference type="EMBL" id="OGG47795.1"/>
    </source>
</evidence>
<dbReference type="EMBL" id="MFKQ01000002">
    <property type="protein sequence ID" value="OGG47795.1"/>
    <property type="molecule type" value="Genomic_DNA"/>
</dbReference>
<dbReference type="InterPro" id="IPR016024">
    <property type="entry name" value="ARM-type_fold"/>
</dbReference>
<dbReference type="Gene3D" id="1.25.10.10">
    <property type="entry name" value="Leucine-rich Repeat Variant"/>
    <property type="match status" value="1"/>
</dbReference>
<dbReference type="AlphaFoldDB" id="A0A1F6CEW8"/>
<reference evidence="1 2" key="1">
    <citation type="journal article" date="2016" name="Nat. Commun.">
        <title>Thousands of microbial genomes shed light on interconnected biogeochemical processes in an aquifer system.</title>
        <authorList>
            <person name="Anantharaman K."/>
            <person name="Brown C.T."/>
            <person name="Hug L.A."/>
            <person name="Sharon I."/>
            <person name="Castelle C.J."/>
            <person name="Probst A.J."/>
            <person name="Thomas B.C."/>
            <person name="Singh A."/>
            <person name="Wilkins M.J."/>
            <person name="Karaoz U."/>
            <person name="Brodie E.L."/>
            <person name="Williams K.H."/>
            <person name="Hubbard S.S."/>
            <person name="Banfield J.F."/>
        </authorList>
    </citation>
    <scope>NUCLEOTIDE SEQUENCE [LARGE SCALE GENOMIC DNA]</scope>
</reference>